<feature type="domain" description="C2" evidence="27">
    <location>
        <begin position="149"/>
        <end position="282"/>
    </location>
</feature>
<keyword evidence="9" id="KW-1003">Cell membrane</keyword>
<evidence type="ECO:0000256" key="9">
    <source>
        <dbReference type="ARBA" id="ARBA00022475"/>
    </source>
</evidence>
<evidence type="ECO:0000256" key="2">
    <source>
        <dbReference type="ARBA" id="ARBA00004146"/>
    </source>
</evidence>
<dbReference type="GO" id="GO:0055038">
    <property type="term" value="C:recycling endosome membrane"/>
    <property type="evidence" value="ECO:0007669"/>
    <property type="project" value="UniProtKB-SubCell"/>
</dbReference>
<evidence type="ECO:0000256" key="13">
    <source>
        <dbReference type="ARBA" id="ARBA00022801"/>
    </source>
</evidence>
<evidence type="ECO:0000256" key="1">
    <source>
        <dbReference type="ARBA" id="ARBA00004123"/>
    </source>
</evidence>
<comment type="catalytic activity">
    <reaction evidence="19">
        <text>1D-myo-inositol 3,4-bisphosphate + H2O = 1D-myo-inositol 3-phosphate + phosphate</text>
        <dbReference type="Rhea" id="RHEA:43388"/>
        <dbReference type="ChEBI" id="CHEBI:15377"/>
        <dbReference type="ChEBI" id="CHEBI:43474"/>
        <dbReference type="ChEBI" id="CHEBI:58401"/>
        <dbReference type="ChEBI" id="CHEBI:83241"/>
    </reaction>
    <physiologicalReaction direction="left-to-right" evidence="19">
        <dbReference type="Rhea" id="RHEA:43389"/>
    </physiologicalReaction>
</comment>
<keyword evidence="28" id="KW-1185">Reference proteome</keyword>
<evidence type="ECO:0000256" key="15">
    <source>
        <dbReference type="ARBA" id="ARBA00023098"/>
    </source>
</evidence>
<evidence type="ECO:0000313" key="29">
    <source>
        <dbReference type="RefSeq" id="XP_035680745.1"/>
    </source>
</evidence>
<accession>A0A9J7LFG4</accession>
<dbReference type="InterPro" id="IPR000008">
    <property type="entry name" value="C2_dom"/>
</dbReference>
<dbReference type="GeneID" id="118418806"/>
<dbReference type="GO" id="GO:0016316">
    <property type="term" value="F:phosphatidylinositol-3,4-bisphosphate 4-phosphatase activity"/>
    <property type="evidence" value="ECO:0000318"/>
    <property type="project" value="GO_Central"/>
</dbReference>
<name>A0A9J7LFG4_BRAFL</name>
<evidence type="ECO:0000256" key="18">
    <source>
        <dbReference type="ARBA" id="ARBA00034105"/>
    </source>
</evidence>
<comment type="similarity">
    <text evidence="7">Belongs to the inositol 3,4-bisphosphate 4-phosphatase family.</text>
</comment>
<dbReference type="GO" id="GO:0014069">
    <property type="term" value="C:postsynaptic density"/>
    <property type="evidence" value="ECO:0007669"/>
    <property type="project" value="UniProtKB-SubCell"/>
</dbReference>
<dbReference type="Gene3D" id="2.60.40.150">
    <property type="entry name" value="C2 domain"/>
    <property type="match status" value="1"/>
</dbReference>
<dbReference type="InterPro" id="IPR001849">
    <property type="entry name" value="PH_domain"/>
</dbReference>
<keyword evidence="15" id="KW-0443">Lipid metabolism</keyword>
<dbReference type="EC" id="3.1.3.66" evidence="8"/>
<dbReference type="Gene3D" id="2.30.29.30">
    <property type="entry name" value="Pleckstrin-homology domain (PH domain)/Phosphotyrosine-binding domain (PTB)"/>
    <property type="match status" value="1"/>
</dbReference>
<evidence type="ECO:0000256" key="6">
    <source>
        <dbReference type="ARBA" id="ARBA00004847"/>
    </source>
</evidence>
<keyword evidence="10" id="KW-0963">Cytoplasm</keyword>
<comment type="subunit">
    <text evidence="21">Interacts with INPP5F.</text>
</comment>
<dbReference type="FunFam" id="2.60.40.150:FF:000038">
    <property type="entry name" value="Type I inositol 3,4-bisphosphate 4-phosphatase"/>
    <property type="match status" value="1"/>
</dbReference>
<organism evidence="28 29">
    <name type="scientific">Branchiostoma floridae</name>
    <name type="common">Florida lancelet</name>
    <name type="synonym">Amphioxus</name>
    <dbReference type="NCBI Taxonomy" id="7739"/>
    <lineage>
        <taxon>Eukaryota</taxon>
        <taxon>Metazoa</taxon>
        <taxon>Chordata</taxon>
        <taxon>Cephalochordata</taxon>
        <taxon>Leptocardii</taxon>
        <taxon>Amphioxiformes</taxon>
        <taxon>Branchiostomatidae</taxon>
        <taxon>Branchiostoma</taxon>
    </lineage>
</organism>
<dbReference type="InterPro" id="IPR039034">
    <property type="entry name" value="INPP4"/>
</dbReference>
<keyword evidence="11" id="KW-0597">Phosphoprotein</keyword>
<keyword evidence="17" id="KW-0539">Nucleus</keyword>
<comment type="subcellular location">
    <subcellularLocation>
        <location evidence="3">Cell membrane</location>
    </subcellularLocation>
    <subcellularLocation>
        <location evidence="4">Cytoplasm</location>
    </subcellularLocation>
    <subcellularLocation>
        <location evidence="2">Early endosome membrane</location>
    </subcellularLocation>
    <subcellularLocation>
        <location evidence="1">Nucleus</location>
    </subcellularLocation>
    <subcellularLocation>
        <location evidence="18">Postsynaptic density</location>
    </subcellularLocation>
    <subcellularLocation>
        <location evidence="5">Recycling endosome membrane</location>
    </subcellularLocation>
</comment>
<evidence type="ECO:0000256" key="23">
    <source>
        <dbReference type="ARBA" id="ARBA00080875"/>
    </source>
</evidence>
<evidence type="ECO:0000256" key="8">
    <source>
        <dbReference type="ARBA" id="ARBA00013037"/>
    </source>
</evidence>
<evidence type="ECO:0000256" key="11">
    <source>
        <dbReference type="ARBA" id="ARBA00022553"/>
    </source>
</evidence>
<evidence type="ECO:0000313" key="28">
    <source>
        <dbReference type="Proteomes" id="UP000001554"/>
    </source>
</evidence>
<evidence type="ECO:0000256" key="16">
    <source>
        <dbReference type="ARBA" id="ARBA00023136"/>
    </source>
</evidence>
<feature type="region of interest" description="Disordered" evidence="25">
    <location>
        <begin position="750"/>
        <end position="770"/>
    </location>
</feature>
<evidence type="ECO:0000256" key="25">
    <source>
        <dbReference type="SAM" id="MobiDB-lite"/>
    </source>
</evidence>
<protein>
    <recommendedName>
        <fullName evidence="22">Inositol polyphosphate-4-phosphatase type I A</fullName>
        <ecNumber evidence="8">3.1.3.66</ecNumber>
    </recommendedName>
    <alternativeName>
        <fullName evidence="24">Inositol polyphosphate 4-phosphatase type I</fullName>
    </alternativeName>
    <alternativeName>
        <fullName evidence="23">Type I inositol 3,4-bisphosphate 4-phosphatase</fullName>
    </alternativeName>
</protein>
<comment type="catalytic activity">
    <reaction evidence="20">
        <text>1D-myo-inositol 1,3,4-trisphosphate + H2O = 1D-myo-inositol 1,3-bisphosphate + phosphate</text>
        <dbReference type="Rhea" id="RHEA:43392"/>
        <dbReference type="ChEBI" id="CHEBI:15377"/>
        <dbReference type="ChEBI" id="CHEBI:43474"/>
        <dbReference type="ChEBI" id="CHEBI:58414"/>
        <dbReference type="ChEBI" id="CHEBI:83242"/>
    </reaction>
    <physiologicalReaction direction="left-to-right" evidence="20">
        <dbReference type="Rhea" id="RHEA:43393"/>
    </physiologicalReaction>
</comment>
<dbReference type="SUPFAM" id="SSF50729">
    <property type="entry name" value="PH domain-like"/>
    <property type="match status" value="1"/>
</dbReference>
<evidence type="ECO:0000256" key="14">
    <source>
        <dbReference type="ARBA" id="ARBA00023018"/>
    </source>
</evidence>
<dbReference type="OrthoDB" id="159395at2759"/>
<dbReference type="PANTHER" id="PTHR12187:SF11">
    <property type="entry name" value="PHOSPHATIDYLINOSITOL-3,4-BISPHOSPHATE 4-PHOSPHATASE"/>
    <property type="match status" value="1"/>
</dbReference>
<dbReference type="SMART" id="SM00233">
    <property type="entry name" value="PH"/>
    <property type="match status" value="1"/>
</dbReference>
<feature type="compositionally biased region" description="Polar residues" evidence="25">
    <location>
        <begin position="750"/>
        <end position="764"/>
    </location>
</feature>
<dbReference type="Proteomes" id="UP000001554">
    <property type="component" value="Chromosome 7"/>
</dbReference>
<dbReference type="SUPFAM" id="SSF49562">
    <property type="entry name" value="C2 domain (Calcium/lipid-binding domain, CaLB)"/>
    <property type="match status" value="1"/>
</dbReference>
<dbReference type="GO" id="GO:0005886">
    <property type="term" value="C:plasma membrane"/>
    <property type="evidence" value="ECO:0007669"/>
    <property type="project" value="UniProtKB-SubCell"/>
</dbReference>
<dbReference type="GO" id="GO:0005737">
    <property type="term" value="C:cytoplasm"/>
    <property type="evidence" value="ECO:0000318"/>
    <property type="project" value="GO_Central"/>
</dbReference>
<dbReference type="Pfam" id="PF00169">
    <property type="entry name" value="PH"/>
    <property type="match status" value="1"/>
</dbReference>
<sequence length="1088" mass="122587">MRYNARELMHIASEKPSYLFDKEGVLVFREREHFWKNKAVNVERWCRLKGNLLFYMKSKNKFSSPLGVFVLERCTISSSTFPNPELSLKIQFELDPQVQYLTTLSQEERDAWLAALQNSSIEALRGRFESLRGTIMAKTGQDPVPGPEPPGLLNVNEPAERLGIHLHPDEPILELSLACSELITPRDDRRPNSYVQVSYVTPPGGFWTKHSQTEIIEATSTPLFMTTVVFTAGSRLTVNTRVKLSVWDVKDRATSTMYEIGSAMFPVKDIMHADDHRLHLPLKSSEGNTVGYITILSWELSDKTPMPISRSPSPSNKRVLAVDESLFEPVSSNAKYCSLSRDVVLKALYESTTTKTYRFPTTAGSTLSVQEFMAETKLSFHIPIQLLKILIDEEKQQVVELEDLGKLTPHWEQVRKSLLDHHLHLVHEYTEALHGLQTYRGPAFKASCLKEDKRFEFVPLNLHLQRMRVQLLEEEIASATLSHNTGESTDLHNVYDIVTVGAMAAHTLGFKQGGLKKLLSSHEDVYSPKGSGTSCSPGQSHSAKARDLLSSIQALKTQIMYYSESLMRSAKDLAPGDMRRALDSLTDKTRQLVTVCEDRLLDYAIHSLKAARPDYIATTPNDEGDSVTITTGTEDDPTAKWTWEGDSFKPKSSQSSWEDTLMNVDKSLDCIIKKVDQMTQQEPPANLINRTPKKGRKTSEWSEALYPLQQTLTQCVSLLTEKVQQSLTFLLLQDTNLDCWLETPEKKRVSVSQMDQSKPSQSEEATPEMETSCVSSRLQELQNRRDIVFSQALSAVVAGFITKLRTSLNDENFLRQLYLVGLLVHYESLLSPHADELGMLEDMVVGINDLRNVTFKIVPASSTSTHDLLPVLTGTRTGINVRIPLPPGLYGLLPAEIRSGMLLRIQPVLFTVGINEKATLAEKFGNTSLQEIVNIENFSRLNSYYEQYMEMMPAPADVDQPHQTRLAGLLQFLQNNVHIRKSKNVEILQQSAEICRRLNGVRVTGCKSAKDRTAMSVTLEQCTVLQLEHMMAPQIFTNALDCMRSEGCRRENTMKNIGSRKYAFHSLQLMAFPKNYRPPEGTYGNVQT</sequence>
<dbReference type="InterPro" id="IPR035892">
    <property type="entry name" value="C2_domain_sf"/>
</dbReference>
<evidence type="ECO:0000256" key="12">
    <source>
        <dbReference type="ARBA" id="ARBA00022753"/>
    </source>
</evidence>
<evidence type="ECO:0000256" key="3">
    <source>
        <dbReference type="ARBA" id="ARBA00004236"/>
    </source>
</evidence>
<dbReference type="GO" id="GO:0031901">
    <property type="term" value="C:early endosome membrane"/>
    <property type="evidence" value="ECO:0007669"/>
    <property type="project" value="UniProtKB-SubCell"/>
</dbReference>
<proteinExistence type="inferred from homology"/>
<evidence type="ECO:0000256" key="7">
    <source>
        <dbReference type="ARBA" id="ARBA00006306"/>
    </source>
</evidence>
<dbReference type="InterPro" id="IPR011993">
    <property type="entry name" value="PH-like_dom_sf"/>
</dbReference>
<evidence type="ECO:0000256" key="21">
    <source>
        <dbReference type="ARBA" id="ARBA00065112"/>
    </source>
</evidence>
<dbReference type="GO" id="GO:0005634">
    <property type="term" value="C:nucleus"/>
    <property type="evidence" value="ECO:0007669"/>
    <property type="project" value="UniProtKB-SubCell"/>
</dbReference>
<dbReference type="PANTHER" id="PTHR12187">
    <property type="entry name" value="AGAP000124-PA"/>
    <property type="match status" value="1"/>
</dbReference>
<reference evidence="29" key="2">
    <citation type="submission" date="2025-08" db="UniProtKB">
        <authorList>
            <consortium name="RefSeq"/>
        </authorList>
    </citation>
    <scope>IDENTIFICATION</scope>
    <source>
        <strain evidence="29">S238N-H82</strain>
        <tissue evidence="29">Testes</tissue>
    </source>
</reference>
<dbReference type="PROSITE" id="PS50004">
    <property type="entry name" value="C2"/>
    <property type="match status" value="1"/>
</dbReference>
<comment type="pathway">
    <text evidence="6">Signal transduction; phosphatidylinositol signaling pathway.</text>
</comment>
<keyword evidence="14" id="KW-0770">Synapse</keyword>
<keyword evidence="16" id="KW-0472">Membrane</keyword>
<gene>
    <name evidence="29" type="primary">LOC118418806</name>
</gene>
<evidence type="ECO:0000256" key="19">
    <source>
        <dbReference type="ARBA" id="ARBA00051770"/>
    </source>
</evidence>
<feature type="domain" description="PH" evidence="26">
    <location>
        <begin position="19"/>
        <end position="121"/>
    </location>
</feature>
<dbReference type="OMA" id="CRRENTY"/>
<dbReference type="GO" id="GO:0044281">
    <property type="term" value="P:small molecule metabolic process"/>
    <property type="evidence" value="ECO:0007669"/>
    <property type="project" value="UniProtKB-ARBA"/>
</dbReference>
<evidence type="ECO:0000256" key="24">
    <source>
        <dbReference type="ARBA" id="ARBA00082036"/>
    </source>
</evidence>
<evidence type="ECO:0000256" key="5">
    <source>
        <dbReference type="ARBA" id="ARBA00004565"/>
    </source>
</evidence>
<dbReference type="PROSITE" id="PS50003">
    <property type="entry name" value="PH_DOMAIN"/>
    <property type="match status" value="1"/>
</dbReference>
<keyword evidence="13" id="KW-0378">Hydrolase</keyword>
<dbReference type="RefSeq" id="XP_035680745.1">
    <property type="nucleotide sequence ID" value="XM_035824852.1"/>
</dbReference>
<evidence type="ECO:0000256" key="10">
    <source>
        <dbReference type="ARBA" id="ARBA00022490"/>
    </source>
</evidence>
<evidence type="ECO:0000256" key="4">
    <source>
        <dbReference type="ARBA" id="ARBA00004496"/>
    </source>
</evidence>
<evidence type="ECO:0000256" key="20">
    <source>
        <dbReference type="ARBA" id="ARBA00051892"/>
    </source>
</evidence>
<dbReference type="AlphaFoldDB" id="A0A9J7LFG4"/>
<reference evidence="28" key="1">
    <citation type="journal article" date="2020" name="Nat. Ecol. Evol.">
        <title>Deeply conserved synteny resolves early events in vertebrate evolution.</title>
        <authorList>
            <person name="Simakov O."/>
            <person name="Marletaz F."/>
            <person name="Yue J.X."/>
            <person name="O'Connell B."/>
            <person name="Jenkins J."/>
            <person name="Brandt A."/>
            <person name="Calef R."/>
            <person name="Tung C.H."/>
            <person name="Huang T.K."/>
            <person name="Schmutz J."/>
            <person name="Satoh N."/>
            <person name="Yu J.K."/>
            <person name="Putnam N.H."/>
            <person name="Green R.E."/>
            <person name="Rokhsar D.S."/>
        </authorList>
    </citation>
    <scope>NUCLEOTIDE SEQUENCE [LARGE SCALE GENOMIC DNA]</scope>
    <source>
        <strain evidence="28">S238N-H82</strain>
    </source>
</reference>
<keyword evidence="12" id="KW-0967">Endosome</keyword>
<evidence type="ECO:0000256" key="17">
    <source>
        <dbReference type="ARBA" id="ARBA00023242"/>
    </source>
</evidence>
<evidence type="ECO:0000259" key="27">
    <source>
        <dbReference type="PROSITE" id="PS50004"/>
    </source>
</evidence>
<evidence type="ECO:0000259" key="26">
    <source>
        <dbReference type="PROSITE" id="PS50003"/>
    </source>
</evidence>
<evidence type="ECO:0000256" key="22">
    <source>
        <dbReference type="ARBA" id="ARBA00074640"/>
    </source>
</evidence>
<dbReference type="KEGG" id="bfo:118418806"/>